<dbReference type="GO" id="GO:0020037">
    <property type="term" value="F:heme binding"/>
    <property type="evidence" value="ECO:0007669"/>
    <property type="project" value="InterPro"/>
</dbReference>
<dbReference type="SUPFAM" id="SSF48264">
    <property type="entry name" value="Cytochrome P450"/>
    <property type="match status" value="1"/>
</dbReference>
<dbReference type="InterPro" id="IPR050651">
    <property type="entry name" value="Plant_Cytochrome_P450_Monoox"/>
</dbReference>
<evidence type="ECO:0008006" key="8">
    <source>
        <dbReference type="Google" id="ProtNLM"/>
    </source>
</evidence>
<organism evidence="6 7">
    <name type="scientific">Amborella trichopoda</name>
    <dbReference type="NCBI Taxonomy" id="13333"/>
    <lineage>
        <taxon>Eukaryota</taxon>
        <taxon>Viridiplantae</taxon>
        <taxon>Streptophyta</taxon>
        <taxon>Embryophyta</taxon>
        <taxon>Tracheophyta</taxon>
        <taxon>Spermatophyta</taxon>
        <taxon>Magnoliopsida</taxon>
        <taxon>Amborellales</taxon>
        <taxon>Amborellaceae</taxon>
        <taxon>Amborella</taxon>
    </lineage>
</organism>
<comment type="similarity">
    <text evidence="5">Belongs to the cytochrome P450 family.</text>
</comment>
<reference evidence="7" key="1">
    <citation type="journal article" date="2013" name="Science">
        <title>The Amborella genome and the evolution of flowering plants.</title>
        <authorList>
            <consortium name="Amborella Genome Project"/>
        </authorList>
    </citation>
    <scope>NUCLEOTIDE SEQUENCE [LARGE SCALE GENOMIC DNA]</scope>
</reference>
<evidence type="ECO:0000256" key="3">
    <source>
        <dbReference type="ARBA" id="ARBA00023002"/>
    </source>
</evidence>
<keyword evidence="5" id="KW-0503">Monooxygenase</keyword>
<dbReference type="GO" id="GO:0005506">
    <property type="term" value="F:iron ion binding"/>
    <property type="evidence" value="ECO:0007669"/>
    <property type="project" value="InterPro"/>
</dbReference>
<dbReference type="GO" id="GO:0004497">
    <property type="term" value="F:monooxygenase activity"/>
    <property type="evidence" value="ECO:0007669"/>
    <property type="project" value="UniProtKB-KW"/>
</dbReference>
<keyword evidence="2 5" id="KW-0479">Metal-binding</keyword>
<gene>
    <name evidence="6" type="ORF">AMTR_s00066p00166820</name>
</gene>
<dbReference type="eggNOG" id="KOG0156">
    <property type="taxonomic scope" value="Eukaryota"/>
</dbReference>
<keyword evidence="3 5" id="KW-0560">Oxidoreductase</keyword>
<dbReference type="PANTHER" id="PTHR47947">
    <property type="entry name" value="CYTOCHROME P450 82C3-RELATED"/>
    <property type="match status" value="1"/>
</dbReference>
<sequence>MHGTYIKTLTRSPSLQVFMGTAVDVRSQDFRFIPFSAGRRICPGIEVLASLLHGFEWQREGIEPVDKSEGVGLTMPRAVPLKAFAYII</sequence>
<evidence type="ECO:0000256" key="5">
    <source>
        <dbReference type="RuleBase" id="RU000461"/>
    </source>
</evidence>
<dbReference type="Proteomes" id="UP000017836">
    <property type="component" value="Unassembled WGS sequence"/>
</dbReference>
<evidence type="ECO:0000256" key="1">
    <source>
        <dbReference type="ARBA" id="ARBA00022617"/>
    </source>
</evidence>
<accession>U5DI70</accession>
<keyword evidence="7" id="KW-1185">Reference proteome</keyword>
<dbReference type="EMBL" id="KI392060">
    <property type="protein sequence ID" value="ERN20273.1"/>
    <property type="molecule type" value="Genomic_DNA"/>
</dbReference>
<evidence type="ECO:0000313" key="6">
    <source>
        <dbReference type="EMBL" id="ERN20273.1"/>
    </source>
</evidence>
<dbReference type="HOGENOM" id="CLU_001570_29_6_1"/>
<evidence type="ECO:0000313" key="7">
    <source>
        <dbReference type="Proteomes" id="UP000017836"/>
    </source>
</evidence>
<keyword evidence="4 5" id="KW-0408">Iron</keyword>
<keyword evidence="1 5" id="KW-0349">Heme</keyword>
<proteinExistence type="inferred from homology"/>
<dbReference type="Pfam" id="PF00067">
    <property type="entry name" value="p450"/>
    <property type="match status" value="1"/>
</dbReference>
<dbReference type="InterPro" id="IPR001128">
    <property type="entry name" value="Cyt_P450"/>
</dbReference>
<protein>
    <recommendedName>
        <fullName evidence="8">Cytochrome P450</fullName>
    </recommendedName>
</protein>
<name>U5DI70_AMBTC</name>
<dbReference type="AlphaFoldDB" id="U5DI70"/>
<evidence type="ECO:0000256" key="2">
    <source>
        <dbReference type="ARBA" id="ARBA00022723"/>
    </source>
</evidence>
<dbReference type="InterPro" id="IPR017972">
    <property type="entry name" value="Cyt_P450_CS"/>
</dbReference>
<dbReference type="GO" id="GO:0016705">
    <property type="term" value="F:oxidoreductase activity, acting on paired donors, with incorporation or reduction of molecular oxygen"/>
    <property type="evidence" value="ECO:0007669"/>
    <property type="project" value="InterPro"/>
</dbReference>
<dbReference type="Gramene" id="ERN20273">
    <property type="protein sequence ID" value="ERN20273"/>
    <property type="gene ID" value="AMTR_s00066p00166820"/>
</dbReference>
<dbReference type="Gene3D" id="1.10.630.10">
    <property type="entry name" value="Cytochrome P450"/>
    <property type="match status" value="1"/>
</dbReference>
<dbReference type="PROSITE" id="PS00086">
    <property type="entry name" value="CYTOCHROME_P450"/>
    <property type="match status" value="1"/>
</dbReference>
<evidence type="ECO:0000256" key="4">
    <source>
        <dbReference type="ARBA" id="ARBA00023004"/>
    </source>
</evidence>
<dbReference type="InterPro" id="IPR036396">
    <property type="entry name" value="Cyt_P450_sf"/>
</dbReference>